<keyword evidence="1" id="KW-0472">Membrane</keyword>
<gene>
    <name evidence="2" type="ORF">GCM10022409_29030</name>
</gene>
<feature type="transmembrane region" description="Helical" evidence="1">
    <location>
        <begin position="45"/>
        <end position="63"/>
    </location>
</feature>
<protein>
    <recommendedName>
        <fullName evidence="4">DUF418 domain-containing protein</fullName>
    </recommendedName>
</protein>
<proteinExistence type="predicted"/>
<name>A0ABP7UDX7_9BACT</name>
<evidence type="ECO:0000313" key="2">
    <source>
        <dbReference type="EMBL" id="GAA4041245.1"/>
    </source>
</evidence>
<keyword evidence="1" id="KW-1133">Transmembrane helix</keyword>
<feature type="transmembrane region" description="Helical" evidence="1">
    <location>
        <begin position="102"/>
        <end position="122"/>
    </location>
</feature>
<dbReference type="EMBL" id="BAABDK010000023">
    <property type="protein sequence ID" value="GAA4041245.1"/>
    <property type="molecule type" value="Genomic_DNA"/>
</dbReference>
<evidence type="ECO:0000256" key="1">
    <source>
        <dbReference type="SAM" id="Phobius"/>
    </source>
</evidence>
<feature type="transmembrane region" description="Helical" evidence="1">
    <location>
        <begin position="6"/>
        <end position="25"/>
    </location>
</feature>
<organism evidence="2 3">
    <name type="scientific">Hymenobacter glaciei</name>
    <dbReference type="NCBI Taxonomy" id="877209"/>
    <lineage>
        <taxon>Bacteria</taxon>
        <taxon>Pseudomonadati</taxon>
        <taxon>Bacteroidota</taxon>
        <taxon>Cytophagia</taxon>
        <taxon>Cytophagales</taxon>
        <taxon>Hymenobacteraceae</taxon>
        <taxon>Hymenobacter</taxon>
    </lineage>
</organism>
<evidence type="ECO:0000313" key="3">
    <source>
        <dbReference type="Proteomes" id="UP001501469"/>
    </source>
</evidence>
<keyword evidence="3" id="KW-1185">Reference proteome</keyword>
<feature type="transmembrane region" description="Helical" evidence="1">
    <location>
        <begin position="75"/>
        <end position="95"/>
    </location>
</feature>
<reference evidence="3" key="1">
    <citation type="journal article" date="2019" name="Int. J. Syst. Evol. Microbiol.">
        <title>The Global Catalogue of Microorganisms (GCM) 10K type strain sequencing project: providing services to taxonomists for standard genome sequencing and annotation.</title>
        <authorList>
            <consortium name="The Broad Institute Genomics Platform"/>
            <consortium name="The Broad Institute Genome Sequencing Center for Infectious Disease"/>
            <person name="Wu L."/>
            <person name="Ma J."/>
        </authorList>
    </citation>
    <scope>NUCLEOTIDE SEQUENCE [LARGE SCALE GENOMIC DNA]</scope>
    <source>
        <strain evidence="3">JCM 17225</strain>
    </source>
</reference>
<accession>A0ABP7UDX7</accession>
<sequence>MVLLYACGIYNLLFAAFHVAFWRLFRWKSELAKLNPVNRAIMQVLNLRLIYVLLLFGALYLLFPEALRTTALGHFLLAGTALCWLGRLVEQLFFLQIRSWQLHFMTLVFVLGTVLHGLAFWMSR</sequence>
<keyword evidence="1" id="KW-0812">Transmembrane</keyword>
<comment type="caution">
    <text evidence="2">The sequence shown here is derived from an EMBL/GenBank/DDBJ whole genome shotgun (WGS) entry which is preliminary data.</text>
</comment>
<dbReference type="Proteomes" id="UP001501469">
    <property type="component" value="Unassembled WGS sequence"/>
</dbReference>
<evidence type="ECO:0008006" key="4">
    <source>
        <dbReference type="Google" id="ProtNLM"/>
    </source>
</evidence>